<keyword evidence="2" id="KW-0472">Membrane</keyword>
<dbReference type="GO" id="GO:0042795">
    <property type="term" value="P:snRNA transcription by RNA polymerase II"/>
    <property type="evidence" value="ECO:0007669"/>
    <property type="project" value="TreeGrafter"/>
</dbReference>
<keyword evidence="2" id="KW-1133">Transmembrane helix</keyword>
<name>A0A3P8P609_ASTCA</name>
<dbReference type="PANTHER" id="PTHR15131:SF3">
    <property type="entry name" value="SNRNA-ACTIVATING PROTEIN COMPLEX SUBUNIT 1"/>
    <property type="match status" value="1"/>
</dbReference>
<dbReference type="InterPro" id="IPR019188">
    <property type="entry name" value="SNAPC1"/>
</dbReference>
<evidence type="ECO:0000256" key="1">
    <source>
        <dbReference type="SAM" id="MobiDB-lite"/>
    </source>
</evidence>
<feature type="transmembrane region" description="Helical" evidence="2">
    <location>
        <begin position="407"/>
        <end position="431"/>
    </location>
</feature>
<dbReference type="GO" id="GO:0042796">
    <property type="term" value="P:snRNA transcription by RNA polymerase III"/>
    <property type="evidence" value="ECO:0007669"/>
    <property type="project" value="TreeGrafter"/>
</dbReference>
<evidence type="ECO:0000313" key="4">
    <source>
        <dbReference type="Proteomes" id="UP000265100"/>
    </source>
</evidence>
<dbReference type="GO" id="GO:0043565">
    <property type="term" value="F:sequence-specific DNA binding"/>
    <property type="evidence" value="ECO:0007669"/>
    <property type="project" value="TreeGrafter"/>
</dbReference>
<keyword evidence="2" id="KW-0812">Transmembrane</keyword>
<dbReference type="AlphaFoldDB" id="A0A3P8P609"/>
<feature type="region of interest" description="Disordered" evidence="1">
    <location>
        <begin position="268"/>
        <end position="288"/>
    </location>
</feature>
<protein>
    <recommendedName>
        <fullName evidence="5">Small nuclear RNA activating complex, polypeptide 1b</fullName>
    </recommendedName>
</protein>
<dbReference type="GO" id="GO:0019185">
    <property type="term" value="C:snRNA-activating protein complex"/>
    <property type="evidence" value="ECO:0007669"/>
    <property type="project" value="TreeGrafter"/>
</dbReference>
<organism evidence="3 4">
    <name type="scientific">Astatotilapia calliptera</name>
    <name type="common">Eastern happy</name>
    <name type="synonym">Chromis callipterus</name>
    <dbReference type="NCBI Taxonomy" id="8154"/>
    <lineage>
        <taxon>Eukaryota</taxon>
        <taxon>Metazoa</taxon>
        <taxon>Chordata</taxon>
        <taxon>Craniata</taxon>
        <taxon>Vertebrata</taxon>
        <taxon>Euteleostomi</taxon>
        <taxon>Actinopterygii</taxon>
        <taxon>Neopterygii</taxon>
        <taxon>Teleostei</taxon>
        <taxon>Neoteleostei</taxon>
        <taxon>Acanthomorphata</taxon>
        <taxon>Ovalentaria</taxon>
        <taxon>Cichlomorphae</taxon>
        <taxon>Cichliformes</taxon>
        <taxon>Cichlidae</taxon>
        <taxon>African cichlids</taxon>
        <taxon>Pseudocrenilabrinae</taxon>
        <taxon>Haplochromini</taxon>
        <taxon>Astatotilapia</taxon>
    </lineage>
</organism>
<keyword evidence="4" id="KW-1185">Reference proteome</keyword>
<dbReference type="Pfam" id="PF09808">
    <property type="entry name" value="SNAPC1"/>
    <property type="match status" value="1"/>
</dbReference>
<dbReference type="Proteomes" id="UP000265100">
    <property type="component" value="Chromosome 19"/>
</dbReference>
<sequence>MDFCGKQVKADCEQLLKRFQRTQSVRFEIFARIWREMKFSQIFYGTVNHEKRKFSRLILDVASVFFLPPFSFQIRVGGLYLLYSLYQCQNASPSEQIRLALKDWADVKTFEKDATVAQHFDVIYILQQLMFCKAFHFTATPSLLTYNKKRKVERSPMHEEFMERVSRPQELVNIELLEEMDNIHQHYENLKASTLSLTSAQQDPSVSLIRKNLVPQLRSAVVDFYNWQKRKDSVDEEEDSSEGTSSQQECSKRAGLLASIKSKAYGQAAEASKSRRHRQVEVDSTNYEARSAPTLGRSRITKPSLKARTSENLHISGDLWTEAMTTTKISRLAQLESAGDGKRDQARLYFVCLLTGLCCVFIGWLVLFMFFFLKINRNSTKSSSGPEETAQHWSCCSEHPLKSDMCFAIVINHVDIFTFFFFIMLLNYFLINSLVVTLQLQ</sequence>
<reference evidence="3" key="3">
    <citation type="submission" date="2025-08" db="UniProtKB">
        <authorList>
            <consortium name="Ensembl"/>
        </authorList>
    </citation>
    <scope>IDENTIFICATION</scope>
</reference>
<dbReference type="Bgee" id="ENSACLG00000008495">
    <property type="expression patterns" value="Expressed in testis and 7 other cell types or tissues"/>
</dbReference>
<evidence type="ECO:0008006" key="5">
    <source>
        <dbReference type="Google" id="ProtNLM"/>
    </source>
</evidence>
<proteinExistence type="predicted"/>
<reference evidence="3 4" key="1">
    <citation type="submission" date="2018-05" db="EMBL/GenBank/DDBJ databases">
        <authorList>
            <person name="Datahose"/>
        </authorList>
    </citation>
    <scope>NUCLEOTIDE SEQUENCE</scope>
</reference>
<evidence type="ECO:0000256" key="2">
    <source>
        <dbReference type="SAM" id="Phobius"/>
    </source>
</evidence>
<reference evidence="3" key="4">
    <citation type="submission" date="2025-09" db="UniProtKB">
        <authorList>
            <consortium name="Ensembl"/>
        </authorList>
    </citation>
    <scope>IDENTIFICATION</scope>
</reference>
<feature type="region of interest" description="Disordered" evidence="1">
    <location>
        <begin position="232"/>
        <end position="252"/>
    </location>
</feature>
<reference evidence="4" key="2">
    <citation type="submission" date="2023-03" db="EMBL/GenBank/DDBJ databases">
        <authorList>
            <consortium name="Wellcome Sanger Institute Data Sharing"/>
        </authorList>
    </citation>
    <scope>NUCLEOTIDE SEQUENCE [LARGE SCALE GENOMIC DNA]</scope>
</reference>
<dbReference type="STRING" id="8154.ENSACLP00000012429"/>
<accession>A0A3P8P609</accession>
<dbReference type="Ensembl" id="ENSACLT00000012732.2">
    <property type="protein sequence ID" value="ENSACLP00000012429.1"/>
    <property type="gene ID" value="ENSACLG00000008495.2"/>
</dbReference>
<dbReference type="PANTHER" id="PTHR15131">
    <property type="entry name" value="SMALL NUCLEAR RNA ACTIVATING COMPLEX, POLYPEPTIDE 1"/>
    <property type="match status" value="1"/>
</dbReference>
<feature type="transmembrane region" description="Helical" evidence="2">
    <location>
        <begin position="348"/>
        <end position="373"/>
    </location>
</feature>
<dbReference type="GeneTree" id="ENSGT00390000018691"/>
<evidence type="ECO:0000313" key="3">
    <source>
        <dbReference type="Ensembl" id="ENSACLP00000012429.1"/>
    </source>
</evidence>